<evidence type="ECO:0000256" key="3">
    <source>
        <dbReference type="ARBA" id="ARBA00022741"/>
    </source>
</evidence>
<dbReference type="InterPro" id="IPR003439">
    <property type="entry name" value="ABC_transporter-like_ATP-bd"/>
</dbReference>
<reference evidence="7 8" key="1">
    <citation type="submission" date="2015-09" db="EMBL/GenBank/DDBJ databases">
        <title>Draft genome sequence of Thermus scotoductus strain K1 isolated from a geothermal spring in Nagorno-Karabakh, Armenia.</title>
        <authorList>
            <person name="Saghatelyan A."/>
            <person name="Poghosyan L."/>
            <person name="Panosyan H."/>
            <person name="Birkeland N.-K."/>
        </authorList>
    </citation>
    <scope>NUCLEOTIDE SEQUENCE [LARGE SCALE GENOMIC DNA]</scope>
    <source>
        <strain evidence="7 8">K1</strain>
    </source>
</reference>
<dbReference type="Pfam" id="PF00005">
    <property type="entry name" value="ABC_tran"/>
    <property type="match status" value="1"/>
</dbReference>
<dbReference type="Gene3D" id="3.40.50.300">
    <property type="entry name" value="P-loop containing nucleotide triphosphate hydrolases"/>
    <property type="match status" value="1"/>
</dbReference>
<dbReference type="PANTHER" id="PTHR43820">
    <property type="entry name" value="HIGH-AFFINITY BRANCHED-CHAIN AMINO ACID TRANSPORT ATP-BINDING PROTEIN LIVF"/>
    <property type="match status" value="1"/>
</dbReference>
<organism evidence="7 8">
    <name type="scientific">Thermus scotoductus</name>
    <dbReference type="NCBI Taxonomy" id="37636"/>
    <lineage>
        <taxon>Bacteria</taxon>
        <taxon>Thermotogati</taxon>
        <taxon>Deinococcota</taxon>
        <taxon>Deinococci</taxon>
        <taxon>Thermales</taxon>
        <taxon>Thermaceae</taxon>
        <taxon>Thermus</taxon>
    </lineage>
</organism>
<dbReference type="InterPro" id="IPR027417">
    <property type="entry name" value="P-loop_NTPase"/>
</dbReference>
<dbReference type="InterPro" id="IPR017871">
    <property type="entry name" value="ABC_transporter-like_CS"/>
</dbReference>
<dbReference type="PROSITE" id="PS00211">
    <property type="entry name" value="ABC_TRANSPORTER_1"/>
    <property type="match status" value="1"/>
</dbReference>
<sequence>MSLRLEELRAGYGEIAVLHGVNLEVGEGEVVALLGRNGAGKTTLIKAAMGMVRIFSGKVIYQGRELTRLPAFRRAQAGLGYVPDDRRIFPELTVRENLLVAYRPGPWDLGRVYELLPKLKEIEHRKGGFLSGGEQQMLTIGRTLMTNPKLLLLDEPTEGLAPLVVEEIARLILELKRDGLPILLAEQNLRFTARVADRGYVLETGEIRLEGRMEELLHKEEVVALLSL</sequence>
<dbReference type="SUPFAM" id="SSF52540">
    <property type="entry name" value="P-loop containing nucleoside triphosphate hydrolases"/>
    <property type="match status" value="1"/>
</dbReference>
<proteinExistence type="inferred from homology"/>
<evidence type="ECO:0000259" key="6">
    <source>
        <dbReference type="PROSITE" id="PS50893"/>
    </source>
</evidence>
<dbReference type="PROSITE" id="PS50893">
    <property type="entry name" value="ABC_TRANSPORTER_2"/>
    <property type="match status" value="1"/>
</dbReference>
<comment type="caution">
    <text evidence="7">The sequence shown here is derived from an EMBL/GenBank/DDBJ whole genome shotgun (WGS) entry which is preliminary data.</text>
</comment>
<name>A0A0N0ZSQ1_THESC</name>
<dbReference type="PATRIC" id="fig|37636.3.peg.2613"/>
<dbReference type="GO" id="GO:0015807">
    <property type="term" value="P:L-amino acid transport"/>
    <property type="evidence" value="ECO:0007669"/>
    <property type="project" value="TreeGrafter"/>
</dbReference>
<dbReference type="Proteomes" id="UP000053099">
    <property type="component" value="Unassembled WGS sequence"/>
</dbReference>
<accession>A0A0N0ZSQ1</accession>
<dbReference type="SMART" id="SM00382">
    <property type="entry name" value="AAA"/>
    <property type="match status" value="1"/>
</dbReference>
<dbReference type="InterPro" id="IPR003593">
    <property type="entry name" value="AAA+_ATPase"/>
</dbReference>
<dbReference type="GO" id="GO:0015658">
    <property type="term" value="F:branched-chain amino acid transmembrane transporter activity"/>
    <property type="evidence" value="ECO:0007669"/>
    <property type="project" value="TreeGrafter"/>
</dbReference>
<comment type="similarity">
    <text evidence="1">Belongs to the ABC transporter superfamily.</text>
</comment>
<gene>
    <name evidence="7" type="ORF">AN926_04320</name>
</gene>
<dbReference type="CDD" id="cd03224">
    <property type="entry name" value="ABC_TM1139_LivF_branched"/>
    <property type="match status" value="1"/>
</dbReference>
<evidence type="ECO:0000256" key="1">
    <source>
        <dbReference type="ARBA" id="ARBA00005417"/>
    </source>
</evidence>
<keyword evidence="3" id="KW-0547">Nucleotide-binding</keyword>
<evidence type="ECO:0000256" key="4">
    <source>
        <dbReference type="ARBA" id="ARBA00022840"/>
    </source>
</evidence>
<evidence type="ECO:0000313" key="8">
    <source>
        <dbReference type="Proteomes" id="UP000053099"/>
    </source>
</evidence>
<keyword evidence="2" id="KW-0813">Transport</keyword>
<evidence type="ECO:0000313" key="7">
    <source>
        <dbReference type="EMBL" id="KPD32351.1"/>
    </source>
</evidence>
<dbReference type="PANTHER" id="PTHR43820:SF4">
    <property type="entry name" value="HIGH-AFFINITY BRANCHED-CHAIN AMINO ACID TRANSPORT ATP-BINDING PROTEIN LIVF"/>
    <property type="match status" value="1"/>
</dbReference>
<dbReference type="GO" id="GO:0016887">
    <property type="term" value="F:ATP hydrolysis activity"/>
    <property type="evidence" value="ECO:0007669"/>
    <property type="project" value="InterPro"/>
</dbReference>
<dbReference type="AlphaFoldDB" id="A0A0N0ZSQ1"/>
<keyword evidence="4" id="KW-0067">ATP-binding</keyword>
<evidence type="ECO:0000256" key="2">
    <source>
        <dbReference type="ARBA" id="ARBA00022448"/>
    </source>
</evidence>
<dbReference type="InterPro" id="IPR052156">
    <property type="entry name" value="BCAA_Transport_ATP-bd_LivF"/>
</dbReference>
<feature type="domain" description="ABC transporter" evidence="6">
    <location>
        <begin position="3"/>
        <end position="226"/>
    </location>
</feature>
<evidence type="ECO:0000256" key="5">
    <source>
        <dbReference type="ARBA" id="ARBA00022970"/>
    </source>
</evidence>
<dbReference type="EMBL" id="LJJR01000008">
    <property type="protein sequence ID" value="KPD32351.1"/>
    <property type="molecule type" value="Genomic_DNA"/>
</dbReference>
<protein>
    <submittedName>
        <fullName evidence="7">ABC transporter</fullName>
    </submittedName>
</protein>
<dbReference type="GO" id="GO:0005524">
    <property type="term" value="F:ATP binding"/>
    <property type="evidence" value="ECO:0007669"/>
    <property type="project" value="UniProtKB-KW"/>
</dbReference>
<keyword evidence="5" id="KW-0029">Amino-acid transport</keyword>